<sequence>MSKQKLVLVGNGMAGVRCVEEILKLSPDAFDITIFGSEPHPNYNRIMLSKVLQGDTKVEDITINDRKWYSDNGIALFTGETVTHIDTEQRRVVSDSGRSVPYDKLILATGSLPFMLPLPGADKPGVTAFRDINDCNKMMAASRKYKNAVVIGGGLLGLEAARGLLNLGMSVHVVHIYKHLMERQLTPTSAQMLKTELERQGMRFLLEKQTEMVLGKKRVEGLLFKDGTKVAADLVVIAVGVRPHVQLAKDGGIEVNRAIVVDDRMRTSVPGVYAVGECAEHRGMVYGLVAPLYEQGKVLAKEICKMDTEGYAGSILYSQLKVSGVEVFSAGEIRDSEAETALKIYDGKRLTYKKVTMRDGKIVGAVLYGDSSEGNKLLSYIKQGADVSVLEEPVSASGSSEEERIAAMPDKETVCSCNGVTKGAIMEAIRCDGLQTFEEVRACTKASSSCGGCKPLVSGILAYTLAHPDAASEKPKEAVCGCTTMDHEELKTALRGGAYRSVSEAMAGLGWARADGCPICKPAVRYYLGGIAVAEPGAEARAVTPRMYGGVTNAEQLRRIADVIDKYDIPLVKLGSSSLDLLGVAGPFSELIDAELGMPYAQNTYGHAVSSVGTCAGLSFDGQAMQDSVGMGARLEKRLQAMQMPAAFSAAVSASPLHRAGTLAKDLGIVGTPGGWEVYVGGSGTDFVREGQLLYSESDPDAVLDVASAFAQWYGEDARYRETTAQWIERVGLIPIRESLFQRDVREELLARIKLDHQQATAVTVGQ</sequence>
<keyword evidence="4 15" id="KW-0349">Heme</keyword>
<comment type="caution">
    <text evidence="20">The sequence shown here is derived from an EMBL/GenBank/DDBJ whole genome shotgun (WGS) entry which is preliminary data.</text>
</comment>
<feature type="domain" description="NADH-rubredoxin oxidoreductase C-terminal" evidence="19">
    <location>
        <begin position="318"/>
        <end position="384"/>
    </location>
</feature>
<dbReference type="Gene3D" id="3.50.50.60">
    <property type="entry name" value="FAD/NAD(P)-binding domain"/>
    <property type="match status" value="2"/>
</dbReference>
<evidence type="ECO:0000313" key="20">
    <source>
        <dbReference type="EMBL" id="RIE02172.1"/>
    </source>
</evidence>
<dbReference type="Pfam" id="PF07992">
    <property type="entry name" value="Pyr_redox_2"/>
    <property type="match status" value="1"/>
</dbReference>
<name>A0A398CJ81_9BACL</name>
<dbReference type="FunFam" id="3.50.50.60:FF:000033">
    <property type="entry name" value="Nitrite reductase [NAD(P)H], large subunit"/>
    <property type="match status" value="1"/>
</dbReference>
<dbReference type="SUPFAM" id="SSF55124">
    <property type="entry name" value="Nitrite/Sulfite reductase N-terminal domain-like"/>
    <property type="match status" value="1"/>
</dbReference>
<dbReference type="Gene3D" id="3.30.413.10">
    <property type="entry name" value="Sulfite Reductase Hemoprotein, domain 1"/>
    <property type="match status" value="1"/>
</dbReference>
<evidence type="ECO:0000259" key="16">
    <source>
        <dbReference type="Pfam" id="PF01077"/>
    </source>
</evidence>
<dbReference type="InterPro" id="IPR036136">
    <property type="entry name" value="Nit/Sulf_reduc_fer-like_dom_sf"/>
</dbReference>
<evidence type="ECO:0000256" key="12">
    <source>
        <dbReference type="ARBA" id="ARBA00023063"/>
    </source>
</evidence>
<evidence type="ECO:0000256" key="15">
    <source>
        <dbReference type="PIRSR" id="PIRSR037149-1"/>
    </source>
</evidence>
<keyword evidence="9" id="KW-0560">Oxidoreductase</keyword>
<keyword evidence="8 14" id="KW-0274">FAD</keyword>
<dbReference type="NCBIfam" id="TIGR02374">
    <property type="entry name" value="nitri_red_nirB"/>
    <property type="match status" value="1"/>
</dbReference>
<dbReference type="GO" id="GO:0020037">
    <property type="term" value="F:heme binding"/>
    <property type="evidence" value="ECO:0007669"/>
    <property type="project" value="InterPro"/>
</dbReference>
<dbReference type="EMBL" id="QXJM01000039">
    <property type="protein sequence ID" value="RIE02172.1"/>
    <property type="molecule type" value="Genomic_DNA"/>
</dbReference>
<comment type="cofactor">
    <cofactor evidence="13">
        <name>[2Fe-2S] cluster</name>
        <dbReference type="ChEBI" id="CHEBI:190135"/>
    </cofactor>
</comment>
<keyword evidence="10 15" id="KW-0408">Iron</keyword>
<dbReference type="PANTHER" id="PTHR43809">
    <property type="entry name" value="NITRITE REDUCTASE (NADH) LARGE SUBUNIT"/>
    <property type="match status" value="1"/>
</dbReference>
<evidence type="ECO:0000256" key="2">
    <source>
        <dbReference type="ARBA" id="ARBA00005096"/>
    </source>
</evidence>
<keyword evidence="11 15" id="KW-0411">Iron-sulfur</keyword>
<dbReference type="PRINTS" id="PR00411">
    <property type="entry name" value="PNDRDTASEI"/>
</dbReference>
<dbReference type="CDD" id="cd19944">
    <property type="entry name" value="NirB_Fer2_BFD-like_2"/>
    <property type="match status" value="1"/>
</dbReference>
<dbReference type="Pfam" id="PF01077">
    <property type="entry name" value="NIR_SIR"/>
    <property type="match status" value="1"/>
</dbReference>
<evidence type="ECO:0000256" key="1">
    <source>
        <dbReference type="ARBA" id="ARBA00001974"/>
    </source>
</evidence>
<dbReference type="GO" id="GO:0050660">
    <property type="term" value="F:flavin adenine dinucleotide binding"/>
    <property type="evidence" value="ECO:0007669"/>
    <property type="project" value="UniProtKB-UniRule"/>
</dbReference>
<dbReference type="GO" id="GO:0050661">
    <property type="term" value="F:NADP binding"/>
    <property type="evidence" value="ECO:0007669"/>
    <property type="project" value="UniProtKB-UniRule"/>
</dbReference>
<evidence type="ECO:0000259" key="17">
    <source>
        <dbReference type="Pfam" id="PF04324"/>
    </source>
</evidence>
<evidence type="ECO:0000256" key="11">
    <source>
        <dbReference type="ARBA" id="ARBA00023014"/>
    </source>
</evidence>
<proteinExistence type="inferred from homology"/>
<evidence type="ECO:0000256" key="6">
    <source>
        <dbReference type="ARBA" id="ARBA00022714"/>
    </source>
</evidence>
<dbReference type="InterPro" id="IPR023753">
    <property type="entry name" value="FAD/NAD-binding_dom"/>
</dbReference>
<dbReference type="Pfam" id="PF18267">
    <property type="entry name" value="Rubredoxin_C"/>
    <property type="match status" value="1"/>
</dbReference>
<reference evidence="20 21" key="1">
    <citation type="submission" date="2018-09" db="EMBL/GenBank/DDBJ databases">
        <title>Cohnella cavernae sp. nov., isolated from a karst cave.</title>
        <authorList>
            <person name="Zhu H."/>
        </authorList>
    </citation>
    <scope>NUCLEOTIDE SEQUENCE [LARGE SCALE GENOMIC DNA]</scope>
    <source>
        <strain evidence="20 21">K2E09-144</strain>
    </source>
</reference>
<dbReference type="GO" id="GO:0051539">
    <property type="term" value="F:4 iron, 4 sulfur cluster binding"/>
    <property type="evidence" value="ECO:0007669"/>
    <property type="project" value="UniProtKB-KW"/>
</dbReference>
<comment type="cofactor">
    <cofactor evidence="15">
        <name>[4Fe-4S] cluster</name>
        <dbReference type="ChEBI" id="CHEBI:49883"/>
    </cofactor>
    <text evidence="15">Binds 1 [4Fe-4S] cluster per subunit.</text>
</comment>
<keyword evidence="12 14" id="KW-0534">Nitrate assimilation</keyword>
<dbReference type="Proteomes" id="UP000266340">
    <property type="component" value="Unassembled WGS sequence"/>
</dbReference>
<evidence type="ECO:0000313" key="21">
    <source>
        <dbReference type="Proteomes" id="UP000266340"/>
    </source>
</evidence>
<dbReference type="OrthoDB" id="9792592at2"/>
<dbReference type="InterPro" id="IPR036188">
    <property type="entry name" value="FAD/NAD-bd_sf"/>
</dbReference>
<accession>A0A398CJ81</accession>
<keyword evidence="7 15" id="KW-0479">Metal-binding</keyword>
<keyword evidence="15" id="KW-0004">4Fe-4S</keyword>
<dbReference type="Pfam" id="PF04324">
    <property type="entry name" value="Fer2_BFD"/>
    <property type="match status" value="1"/>
</dbReference>
<keyword evidence="5 14" id="KW-0285">Flavoprotein</keyword>
<keyword evidence="6" id="KW-0001">2Fe-2S</keyword>
<feature type="domain" description="Nitrite/sulphite reductase 4Fe-4S" evidence="16">
    <location>
        <begin position="606"/>
        <end position="740"/>
    </location>
</feature>
<evidence type="ECO:0000256" key="7">
    <source>
        <dbReference type="ARBA" id="ARBA00022723"/>
    </source>
</evidence>
<dbReference type="PANTHER" id="PTHR43809:SF1">
    <property type="entry name" value="NITRITE REDUCTASE (NADH) LARGE SUBUNIT"/>
    <property type="match status" value="1"/>
</dbReference>
<dbReference type="GO" id="GO:0042128">
    <property type="term" value="P:nitrate assimilation"/>
    <property type="evidence" value="ECO:0007669"/>
    <property type="project" value="UniProtKB-UniRule"/>
</dbReference>
<dbReference type="InterPro" id="IPR052034">
    <property type="entry name" value="NasD-like"/>
</dbReference>
<dbReference type="SUPFAM" id="SSF51905">
    <property type="entry name" value="FAD/NAD(P)-binding domain"/>
    <property type="match status" value="2"/>
</dbReference>
<evidence type="ECO:0000259" key="18">
    <source>
        <dbReference type="Pfam" id="PF07992"/>
    </source>
</evidence>
<dbReference type="GO" id="GO:0098809">
    <property type="term" value="F:nitrite reductase activity"/>
    <property type="evidence" value="ECO:0007669"/>
    <property type="project" value="InterPro"/>
</dbReference>
<dbReference type="InterPro" id="IPR041575">
    <property type="entry name" value="Rubredoxin_C"/>
</dbReference>
<dbReference type="AlphaFoldDB" id="A0A398CJ81"/>
<dbReference type="InterPro" id="IPR041854">
    <property type="entry name" value="BFD-like_2Fe2S-bd_dom_sf"/>
</dbReference>
<feature type="binding site" evidence="15">
    <location>
        <position position="615"/>
    </location>
    <ligand>
        <name>[4Fe-4S] cluster</name>
        <dbReference type="ChEBI" id="CHEBI:49883"/>
    </ligand>
</feature>
<dbReference type="InterPro" id="IPR006067">
    <property type="entry name" value="NO2/SO3_Rdtase_4Fe4S_dom"/>
</dbReference>
<comment type="cofactor">
    <cofactor evidence="15">
        <name>siroheme</name>
        <dbReference type="ChEBI" id="CHEBI:60052"/>
    </cofactor>
    <text evidence="15">Binds 1 siroheme per subunit.</text>
</comment>
<dbReference type="FunFam" id="1.10.10.1100:FF:000002">
    <property type="entry name" value="Nitrite reductase large subunit"/>
    <property type="match status" value="1"/>
</dbReference>
<feature type="domain" description="BFD-like [2Fe-2S]-binding" evidence="17">
    <location>
        <begin position="414"/>
        <end position="462"/>
    </location>
</feature>
<dbReference type="CDD" id="cd19943">
    <property type="entry name" value="NirB_Fer2_BFD-like_1"/>
    <property type="match status" value="1"/>
</dbReference>
<dbReference type="InterPro" id="IPR017121">
    <property type="entry name" value="Nitrite_Rdtase_lsu"/>
</dbReference>
<dbReference type="SUPFAM" id="SSF56014">
    <property type="entry name" value="Nitrite and sulphite reductase 4Fe-4S domain-like"/>
    <property type="match status" value="1"/>
</dbReference>
<comment type="similarity">
    <text evidence="3">Belongs to the nitrite and sulfite reductase 4Fe-4S domain family.</text>
</comment>
<evidence type="ECO:0000256" key="5">
    <source>
        <dbReference type="ARBA" id="ARBA00022630"/>
    </source>
</evidence>
<dbReference type="PRINTS" id="PR00368">
    <property type="entry name" value="FADPNR"/>
</dbReference>
<evidence type="ECO:0000259" key="19">
    <source>
        <dbReference type="Pfam" id="PF18267"/>
    </source>
</evidence>
<evidence type="ECO:0000256" key="14">
    <source>
        <dbReference type="PIRNR" id="PIRNR037149"/>
    </source>
</evidence>
<evidence type="ECO:0000256" key="13">
    <source>
        <dbReference type="ARBA" id="ARBA00034078"/>
    </source>
</evidence>
<organism evidence="20 21">
    <name type="scientific">Cohnella faecalis</name>
    <dbReference type="NCBI Taxonomy" id="2315694"/>
    <lineage>
        <taxon>Bacteria</taxon>
        <taxon>Bacillati</taxon>
        <taxon>Bacillota</taxon>
        <taxon>Bacilli</taxon>
        <taxon>Bacillales</taxon>
        <taxon>Paenibacillaceae</taxon>
        <taxon>Cohnella</taxon>
    </lineage>
</organism>
<evidence type="ECO:0000256" key="10">
    <source>
        <dbReference type="ARBA" id="ARBA00023004"/>
    </source>
</evidence>
<comment type="pathway">
    <text evidence="2">Nitrogen metabolism; nitrate reduction (assimilation).</text>
</comment>
<evidence type="ECO:0000256" key="8">
    <source>
        <dbReference type="ARBA" id="ARBA00022827"/>
    </source>
</evidence>
<dbReference type="PIRSF" id="PIRSF037149">
    <property type="entry name" value="NirB"/>
    <property type="match status" value="1"/>
</dbReference>
<dbReference type="GO" id="GO:0046872">
    <property type="term" value="F:metal ion binding"/>
    <property type="evidence" value="ECO:0007669"/>
    <property type="project" value="UniProtKB-KW"/>
</dbReference>
<dbReference type="InterPro" id="IPR016156">
    <property type="entry name" value="FAD/NAD-linked_Rdtase_dimer_sf"/>
</dbReference>
<gene>
    <name evidence="20" type="ORF">D3H35_15630</name>
</gene>
<dbReference type="RefSeq" id="WP_119150211.1">
    <property type="nucleotide sequence ID" value="NZ_JBHSOV010000054.1"/>
</dbReference>
<evidence type="ECO:0000256" key="3">
    <source>
        <dbReference type="ARBA" id="ARBA00010429"/>
    </source>
</evidence>
<feature type="domain" description="FAD/NAD(P)-binding" evidence="18">
    <location>
        <begin position="5"/>
        <end position="282"/>
    </location>
</feature>
<protein>
    <submittedName>
        <fullName evidence="20">NAD(P)/FAD-dependent oxidoreductase</fullName>
    </submittedName>
</protein>
<dbReference type="InterPro" id="IPR007419">
    <property type="entry name" value="BFD-like_2Fe2S-bd_dom"/>
</dbReference>
<dbReference type="Gene3D" id="1.10.10.1100">
    <property type="entry name" value="BFD-like [2Fe-2S]-binding domain"/>
    <property type="match status" value="1"/>
</dbReference>
<comment type="cofactor">
    <cofactor evidence="1 14">
        <name>FAD</name>
        <dbReference type="ChEBI" id="CHEBI:57692"/>
    </cofactor>
</comment>
<dbReference type="InterPro" id="IPR045854">
    <property type="entry name" value="NO2/SO3_Rdtase_4Fe4S_sf"/>
</dbReference>
<dbReference type="GO" id="GO:0051537">
    <property type="term" value="F:2 iron, 2 sulfur cluster binding"/>
    <property type="evidence" value="ECO:0007669"/>
    <property type="project" value="UniProtKB-KW"/>
</dbReference>
<evidence type="ECO:0000256" key="4">
    <source>
        <dbReference type="ARBA" id="ARBA00022617"/>
    </source>
</evidence>
<keyword evidence="21" id="KW-1185">Reference proteome</keyword>
<dbReference type="InterPro" id="IPR012744">
    <property type="entry name" value="Nitri_red_NirB"/>
</dbReference>
<evidence type="ECO:0000256" key="9">
    <source>
        <dbReference type="ARBA" id="ARBA00023002"/>
    </source>
</evidence>
<dbReference type="Gene3D" id="3.30.390.30">
    <property type="match status" value="1"/>
</dbReference>